<feature type="binding site" evidence="11">
    <location>
        <position position="131"/>
    </location>
    <ligand>
        <name>FAD</name>
        <dbReference type="ChEBI" id="CHEBI:57692"/>
    </ligand>
</feature>
<keyword evidence="13" id="KW-0812">Transmembrane</keyword>
<evidence type="ECO:0000313" key="16">
    <source>
        <dbReference type="Proteomes" id="UP000736335"/>
    </source>
</evidence>
<feature type="binding site" evidence="11">
    <location>
        <position position="148"/>
    </location>
    <ligand>
        <name>FAD</name>
        <dbReference type="ChEBI" id="CHEBI:57692"/>
    </ligand>
</feature>
<dbReference type="SUPFAM" id="SSF52343">
    <property type="entry name" value="Ferredoxin reductase-like, C-terminal NADP-linked domain"/>
    <property type="match status" value="1"/>
</dbReference>
<evidence type="ECO:0000256" key="11">
    <source>
        <dbReference type="PIRSR" id="PIRSR601834-1"/>
    </source>
</evidence>
<protein>
    <recommendedName>
        <fullName evidence="12">NADH-cytochrome b5 reductase</fullName>
        <ecNumber evidence="12">1.6.2.2</ecNumber>
    </recommendedName>
</protein>
<feature type="binding site" evidence="11">
    <location>
        <position position="199"/>
    </location>
    <ligand>
        <name>FAD</name>
        <dbReference type="ChEBI" id="CHEBI:57692"/>
    </ligand>
</feature>
<keyword evidence="7 12" id="KW-0560">Oxidoreductase</keyword>
<dbReference type="GO" id="GO:0005741">
    <property type="term" value="C:mitochondrial outer membrane"/>
    <property type="evidence" value="ECO:0007669"/>
    <property type="project" value="UniProtKB-SubCell"/>
</dbReference>
<dbReference type="FunFam" id="3.40.50.80:FF:000009">
    <property type="entry name" value="NADH-cytochrome b5 reductase"/>
    <property type="match status" value="1"/>
</dbReference>
<evidence type="ECO:0000256" key="13">
    <source>
        <dbReference type="SAM" id="Phobius"/>
    </source>
</evidence>
<feature type="domain" description="FAD-binding FR-type" evidence="14">
    <location>
        <begin position="73"/>
        <end position="182"/>
    </location>
</feature>
<dbReference type="InterPro" id="IPR039261">
    <property type="entry name" value="FNR_nucleotide-bd"/>
</dbReference>
<evidence type="ECO:0000256" key="7">
    <source>
        <dbReference type="ARBA" id="ARBA00023002"/>
    </source>
</evidence>
<evidence type="ECO:0000256" key="9">
    <source>
        <dbReference type="ARBA" id="ARBA00023128"/>
    </source>
</evidence>
<evidence type="ECO:0000256" key="2">
    <source>
        <dbReference type="ARBA" id="ARBA00004572"/>
    </source>
</evidence>
<dbReference type="InterPro" id="IPR017927">
    <property type="entry name" value="FAD-bd_FR_type"/>
</dbReference>
<dbReference type="OrthoDB" id="432685at2759"/>
<feature type="binding site" evidence="11">
    <location>
        <position position="158"/>
    </location>
    <ligand>
        <name>FAD</name>
        <dbReference type="ChEBI" id="CHEBI:57692"/>
    </ligand>
</feature>
<feature type="binding site" evidence="11">
    <location>
        <position position="133"/>
    </location>
    <ligand>
        <name>FAD</name>
        <dbReference type="ChEBI" id="CHEBI:57692"/>
    </ligand>
</feature>
<keyword evidence="6 11" id="KW-0274">FAD</keyword>
<dbReference type="PANTHER" id="PTHR19370">
    <property type="entry name" value="NADH-CYTOCHROME B5 REDUCTASE"/>
    <property type="match status" value="1"/>
</dbReference>
<dbReference type="Pfam" id="PF00175">
    <property type="entry name" value="NAD_binding_1"/>
    <property type="match status" value="1"/>
</dbReference>
<gene>
    <name evidence="15" type="ORF">BJ322DRAFT_1094254</name>
</gene>
<evidence type="ECO:0000256" key="4">
    <source>
        <dbReference type="ARBA" id="ARBA00022630"/>
    </source>
</evidence>
<feature type="binding site" evidence="11">
    <location>
        <position position="150"/>
    </location>
    <ligand>
        <name>FAD</name>
        <dbReference type="ChEBI" id="CHEBI:57692"/>
    </ligand>
</feature>
<keyword evidence="16" id="KW-1185">Reference proteome</keyword>
<evidence type="ECO:0000256" key="12">
    <source>
        <dbReference type="RuleBase" id="RU361226"/>
    </source>
</evidence>
<dbReference type="Proteomes" id="UP000736335">
    <property type="component" value="Unassembled WGS sequence"/>
</dbReference>
<dbReference type="InterPro" id="IPR001834">
    <property type="entry name" value="CBR-like"/>
</dbReference>
<dbReference type="Gene3D" id="3.40.50.80">
    <property type="entry name" value="Nucleotide-binding domain of ferredoxin-NADP reductase (FNR) module"/>
    <property type="match status" value="1"/>
</dbReference>
<dbReference type="AlphaFoldDB" id="A0A9P6H583"/>
<dbReference type="EMBL" id="WIUZ02000024">
    <property type="protein sequence ID" value="KAF9778276.1"/>
    <property type="molecule type" value="Genomic_DNA"/>
</dbReference>
<dbReference type="InterPro" id="IPR008333">
    <property type="entry name" value="Cbr1-like_FAD-bd_dom"/>
</dbReference>
<evidence type="ECO:0000256" key="6">
    <source>
        <dbReference type="ARBA" id="ARBA00022827"/>
    </source>
</evidence>
<proteinExistence type="inferred from homology"/>
<comment type="caution">
    <text evidence="15">The sequence shown here is derived from an EMBL/GenBank/DDBJ whole genome shotgun (WGS) entry which is preliminary data.</text>
</comment>
<accession>A0A9P6H583</accession>
<keyword evidence="8 12" id="KW-0520">NAD</keyword>
<comment type="similarity">
    <text evidence="3 12">Belongs to the flavoprotein pyridine nucleotide cytochrome reductase family.</text>
</comment>
<organism evidence="15 16">
    <name type="scientific">Thelephora terrestris</name>
    <dbReference type="NCBI Taxonomy" id="56493"/>
    <lineage>
        <taxon>Eukaryota</taxon>
        <taxon>Fungi</taxon>
        <taxon>Dikarya</taxon>
        <taxon>Basidiomycota</taxon>
        <taxon>Agaricomycotina</taxon>
        <taxon>Agaricomycetes</taxon>
        <taxon>Thelephorales</taxon>
        <taxon>Thelephoraceae</taxon>
        <taxon>Thelephora</taxon>
    </lineage>
</organism>
<dbReference type="InterPro" id="IPR017938">
    <property type="entry name" value="Riboflavin_synthase-like_b-brl"/>
</dbReference>
<evidence type="ECO:0000256" key="3">
    <source>
        <dbReference type="ARBA" id="ARBA00006105"/>
    </source>
</evidence>
<evidence type="ECO:0000313" key="15">
    <source>
        <dbReference type="EMBL" id="KAF9778276.1"/>
    </source>
</evidence>
<evidence type="ECO:0000256" key="5">
    <source>
        <dbReference type="ARBA" id="ARBA00022787"/>
    </source>
</evidence>
<name>A0A9P6H583_9AGAM</name>
<keyword evidence="13" id="KW-0472">Membrane</keyword>
<dbReference type="PRINTS" id="PR00371">
    <property type="entry name" value="FPNCR"/>
</dbReference>
<dbReference type="PRINTS" id="PR00406">
    <property type="entry name" value="CYTB5RDTASE"/>
</dbReference>
<dbReference type="EC" id="1.6.2.2" evidence="12"/>
<comment type="catalytic activity">
    <reaction evidence="10 12">
        <text>2 Fe(III)-[cytochrome b5] + NADH = 2 Fe(II)-[cytochrome b5] + NAD(+) + H(+)</text>
        <dbReference type="Rhea" id="RHEA:46680"/>
        <dbReference type="Rhea" id="RHEA-COMP:10438"/>
        <dbReference type="Rhea" id="RHEA-COMP:10439"/>
        <dbReference type="ChEBI" id="CHEBI:15378"/>
        <dbReference type="ChEBI" id="CHEBI:29033"/>
        <dbReference type="ChEBI" id="CHEBI:29034"/>
        <dbReference type="ChEBI" id="CHEBI:57540"/>
        <dbReference type="ChEBI" id="CHEBI:57945"/>
        <dbReference type="EC" id="1.6.2.2"/>
    </reaction>
</comment>
<dbReference type="GO" id="GO:0090524">
    <property type="term" value="F:cytochrome-b5 reductase activity, acting on NADH"/>
    <property type="evidence" value="ECO:0007669"/>
    <property type="project" value="UniProtKB-EC"/>
</dbReference>
<keyword evidence="4 11" id="KW-0285">Flavoprotein</keyword>
<dbReference type="Gene3D" id="2.40.30.10">
    <property type="entry name" value="Translation factors"/>
    <property type="match status" value="1"/>
</dbReference>
<reference evidence="15" key="1">
    <citation type="journal article" date="2020" name="Nat. Commun.">
        <title>Large-scale genome sequencing of mycorrhizal fungi provides insights into the early evolution of symbiotic traits.</title>
        <authorList>
            <person name="Miyauchi S."/>
            <person name="Kiss E."/>
            <person name="Kuo A."/>
            <person name="Drula E."/>
            <person name="Kohler A."/>
            <person name="Sanchez-Garcia M."/>
            <person name="Morin E."/>
            <person name="Andreopoulos B."/>
            <person name="Barry K.W."/>
            <person name="Bonito G."/>
            <person name="Buee M."/>
            <person name="Carver A."/>
            <person name="Chen C."/>
            <person name="Cichocki N."/>
            <person name="Clum A."/>
            <person name="Culley D."/>
            <person name="Crous P.W."/>
            <person name="Fauchery L."/>
            <person name="Girlanda M."/>
            <person name="Hayes R.D."/>
            <person name="Keri Z."/>
            <person name="LaButti K."/>
            <person name="Lipzen A."/>
            <person name="Lombard V."/>
            <person name="Magnuson J."/>
            <person name="Maillard F."/>
            <person name="Murat C."/>
            <person name="Nolan M."/>
            <person name="Ohm R.A."/>
            <person name="Pangilinan J."/>
            <person name="Pereira M.F."/>
            <person name="Perotto S."/>
            <person name="Peter M."/>
            <person name="Pfister S."/>
            <person name="Riley R."/>
            <person name="Sitrit Y."/>
            <person name="Stielow J.B."/>
            <person name="Szollosi G."/>
            <person name="Zifcakova L."/>
            <person name="Stursova M."/>
            <person name="Spatafora J.W."/>
            <person name="Tedersoo L."/>
            <person name="Vaario L.M."/>
            <person name="Yamada A."/>
            <person name="Yan M."/>
            <person name="Wang P."/>
            <person name="Xu J."/>
            <person name="Bruns T."/>
            <person name="Baldrian P."/>
            <person name="Vilgalys R."/>
            <person name="Dunand C."/>
            <person name="Henrissat B."/>
            <person name="Grigoriev I.V."/>
            <person name="Hibbett D."/>
            <person name="Nagy L.G."/>
            <person name="Martin F.M."/>
        </authorList>
    </citation>
    <scope>NUCLEOTIDE SEQUENCE</scope>
    <source>
        <strain evidence="15">UH-Tt-Lm1</strain>
    </source>
</reference>
<dbReference type="InterPro" id="IPR001433">
    <property type="entry name" value="OxRdtase_FAD/NAD-bd"/>
</dbReference>
<keyword evidence="5" id="KW-1000">Mitochondrion outer membrane</keyword>
<dbReference type="PROSITE" id="PS51384">
    <property type="entry name" value="FAD_FR"/>
    <property type="match status" value="1"/>
</dbReference>
<dbReference type="InterPro" id="IPR001709">
    <property type="entry name" value="Flavoprot_Pyr_Nucl_cyt_Rdtase"/>
</dbReference>
<keyword evidence="9" id="KW-0496">Mitochondrion</keyword>
<reference evidence="15" key="2">
    <citation type="submission" date="2020-11" db="EMBL/GenBank/DDBJ databases">
        <authorList>
            <consortium name="DOE Joint Genome Institute"/>
            <person name="Kuo A."/>
            <person name="Miyauchi S."/>
            <person name="Kiss E."/>
            <person name="Drula E."/>
            <person name="Kohler A."/>
            <person name="Sanchez-Garcia M."/>
            <person name="Andreopoulos B."/>
            <person name="Barry K.W."/>
            <person name="Bonito G."/>
            <person name="Buee M."/>
            <person name="Carver A."/>
            <person name="Chen C."/>
            <person name="Cichocki N."/>
            <person name="Clum A."/>
            <person name="Culley D."/>
            <person name="Crous P.W."/>
            <person name="Fauchery L."/>
            <person name="Girlanda M."/>
            <person name="Hayes R."/>
            <person name="Keri Z."/>
            <person name="Labutti K."/>
            <person name="Lipzen A."/>
            <person name="Lombard V."/>
            <person name="Magnuson J."/>
            <person name="Maillard F."/>
            <person name="Morin E."/>
            <person name="Murat C."/>
            <person name="Nolan M."/>
            <person name="Ohm R."/>
            <person name="Pangilinan J."/>
            <person name="Pereira M."/>
            <person name="Perotto S."/>
            <person name="Peter M."/>
            <person name="Riley R."/>
            <person name="Sitrit Y."/>
            <person name="Stielow B."/>
            <person name="Szollosi G."/>
            <person name="Zifcakova L."/>
            <person name="Stursova M."/>
            <person name="Spatafora J.W."/>
            <person name="Tedersoo L."/>
            <person name="Vaario L.-M."/>
            <person name="Yamada A."/>
            <person name="Yan M."/>
            <person name="Wang P."/>
            <person name="Xu J."/>
            <person name="Bruns T."/>
            <person name="Baldrian P."/>
            <person name="Vilgalys R."/>
            <person name="Henrissat B."/>
            <person name="Grigoriev I.V."/>
            <person name="Hibbett D."/>
            <person name="Nagy L.G."/>
            <person name="Martin F.M."/>
        </authorList>
    </citation>
    <scope>NUCLEOTIDE SEQUENCE</scope>
    <source>
        <strain evidence="15">UH-Tt-Lm1</strain>
    </source>
</reference>
<feature type="transmembrane region" description="Helical" evidence="13">
    <location>
        <begin position="35"/>
        <end position="52"/>
    </location>
</feature>
<comment type="cofactor">
    <cofactor evidence="1 11 12">
        <name>FAD</name>
        <dbReference type="ChEBI" id="CHEBI:57692"/>
    </cofactor>
</comment>
<evidence type="ECO:0000259" key="14">
    <source>
        <dbReference type="PROSITE" id="PS51384"/>
    </source>
</evidence>
<sequence length="329" mass="35891">MSMLRTSLARSGLLASARRYSTAPTQASSKSSNLGFYLVGGGIVGLGAYVYIDRMNPVAKAVKLKETSPLDPSKFVDFELKRVEPYSYNTAKFVFKLNDDEASLLPLASCVVVKSSDPEGLVDAKGKPVMRAYTPISRSDTPGELTFLIKRYENGLASRYIHGLQPGDKLAIKGPIPKFPYKDNEFEQVGMIAGGTGITPMYQILIHALTKPENKTKFKLIFANISEKDILLKEELDALKKKYPETFDVVYTVDAAGPGWNGRLGYVTPELIKQNIAPPSLGKKVKVFVCGPPGQMKAISGAKLKPTDQGPLAGALKELGFDETQVFKF</sequence>
<comment type="subcellular location">
    <subcellularLocation>
        <location evidence="2">Mitochondrion outer membrane</location>
        <topology evidence="2">Single-pass membrane protein</topology>
    </subcellularLocation>
</comment>
<dbReference type="Pfam" id="PF00970">
    <property type="entry name" value="FAD_binding_6"/>
    <property type="match status" value="1"/>
</dbReference>
<evidence type="ECO:0000256" key="10">
    <source>
        <dbReference type="ARBA" id="ARBA00047682"/>
    </source>
</evidence>
<dbReference type="CDD" id="cd06183">
    <property type="entry name" value="cyt_b5_reduct_like"/>
    <property type="match status" value="1"/>
</dbReference>
<dbReference type="PANTHER" id="PTHR19370:SF171">
    <property type="entry name" value="NADH-CYTOCHROME B5 REDUCTASE 2"/>
    <property type="match status" value="1"/>
</dbReference>
<dbReference type="SUPFAM" id="SSF63380">
    <property type="entry name" value="Riboflavin synthase domain-like"/>
    <property type="match status" value="1"/>
</dbReference>
<evidence type="ECO:0000256" key="1">
    <source>
        <dbReference type="ARBA" id="ARBA00001974"/>
    </source>
</evidence>
<evidence type="ECO:0000256" key="8">
    <source>
        <dbReference type="ARBA" id="ARBA00023027"/>
    </source>
</evidence>
<keyword evidence="13" id="KW-1133">Transmembrane helix</keyword>